<evidence type="ECO:0008006" key="17">
    <source>
        <dbReference type="Google" id="ProtNLM"/>
    </source>
</evidence>
<evidence type="ECO:0000256" key="9">
    <source>
        <dbReference type="ARBA" id="ARBA00023237"/>
    </source>
</evidence>
<dbReference type="EMBL" id="BAAAFH010000011">
    <property type="protein sequence ID" value="GAA0875588.1"/>
    <property type="molecule type" value="Genomic_DNA"/>
</dbReference>
<evidence type="ECO:0000256" key="4">
    <source>
        <dbReference type="ARBA" id="ARBA00022692"/>
    </source>
</evidence>
<dbReference type="InterPro" id="IPR012910">
    <property type="entry name" value="Plug_dom"/>
</dbReference>
<dbReference type="Pfam" id="PF00593">
    <property type="entry name" value="TonB_dep_Rec_b-barrel"/>
    <property type="match status" value="1"/>
</dbReference>
<comment type="subcellular location">
    <subcellularLocation>
        <location evidence="1 10">Cell outer membrane</location>
        <topology evidence="1 10">Multi-pass membrane protein</topology>
    </subcellularLocation>
</comment>
<comment type="similarity">
    <text evidence="10 11">Belongs to the TonB-dependent receptor family.</text>
</comment>
<dbReference type="InterPro" id="IPR039426">
    <property type="entry name" value="TonB-dep_rcpt-like"/>
</dbReference>
<feature type="chain" id="PRO_5045234690" description="TonB-dependent receptor" evidence="12">
    <location>
        <begin position="20"/>
        <end position="793"/>
    </location>
</feature>
<evidence type="ECO:0000256" key="8">
    <source>
        <dbReference type="ARBA" id="ARBA00023170"/>
    </source>
</evidence>
<dbReference type="SUPFAM" id="SSF56935">
    <property type="entry name" value="Porins"/>
    <property type="match status" value="1"/>
</dbReference>
<dbReference type="Pfam" id="PF13715">
    <property type="entry name" value="CarbopepD_reg_2"/>
    <property type="match status" value="1"/>
</dbReference>
<dbReference type="PROSITE" id="PS52016">
    <property type="entry name" value="TONB_DEPENDENT_REC_3"/>
    <property type="match status" value="1"/>
</dbReference>
<dbReference type="Gene3D" id="2.170.130.10">
    <property type="entry name" value="TonB-dependent receptor, plug domain"/>
    <property type="match status" value="1"/>
</dbReference>
<evidence type="ECO:0000313" key="15">
    <source>
        <dbReference type="EMBL" id="GAA0875588.1"/>
    </source>
</evidence>
<gene>
    <name evidence="15" type="ORF">GCM10009118_19970</name>
</gene>
<evidence type="ECO:0000259" key="14">
    <source>
        <dbReference type="Pfam" id="PF07715"/>
    </source>
</evidence>
<dbReference type="InterPro" id="IPR000531">
    <property type="entry name" value="Beta-barrel_TonB"/>
</dbReference>
<feature type="domain" description="TonB-dependent receptor plug" evidence="14">
    <location>
        <begin position="112"/>
        <end position="217"/>
    </location>
</feature>
<dbReference type="Pfam" id="PF07715">
    <property type="entry name" value="Plug"/>
    <property type="match status" value="1"/>
</dbReference>
<accession>A0ABP3Y4M1</accession>
<proteinExistence type="inferred from homology"/>
<keyword evidence="5 12" id="KW-0732">Signal</keyword>
<keyword evidence="9 10" id="KW-0998">Cell outer membrane</keyword>
<keyword evidence="3 10" id="KW-1134">Transmembrane beta strand</keyword>
<dbReference type="RefSeq" id="WP_343787231.1">
    <property type="nucleotide sequence ID" value="NZ_BAAAFH010000011.1"/>
</dbReference>
<dbReference type="Proteomes" id="UP001501126">
    <property type="component" value="Unassembled WGS sequence"/>
</dbReference>
<keyword evidence="2 10" id="KW-0813">Transport</keyword>
<evidence type="ECO:0000256" key="2">
    <source>
        <dbReference type="ARBA" id="ARBA00022448"/>
    </source>
</evidence>
<evidence type="ECO:0000256" key="1">
    <source>
        <dbReference type="ARBA" id="ARBA00004571"/>
    </source>
</evidence>
<dbReference type="SUPFAM" id="SSF49464">
    <property type="entry name" value="Carboxypeptidase regulatory domain-like"/>
    <property type="match status" value="1"/>
</dbReference>
<evidence type="ECO:0000256" key="3">
    <source>
        <dbReference type="ARBA" id="ARBA00022452"/>
    </source>
</evidence>
<feature type="domain" description="TonB-dependent receptor-like beta-barrel" evidence="13">
    <location>
        <begin position="282"/>
        <end position="766"/>
    </location>
</feature>
<protein>
    <recommendedName>
        <fullName evidence="17">TonB-dependent receptor</fullName>
    </recommendedName>
</protein>
<feature type="signal peptide" evidence="12">
    <location>
        <begin position="1"/>
        <end position="19"/>
    </location>
</feature>
<dbReference type="PANTHER" id="PTHR30069">
    <property type="entry name" value="TONB-DEPENDENT OUTER MEMBRANE RECEPTOR"/>
    <property type="match status" value="1"/>
</dbReference>
<reference evidence="16" key="1">
    <citation type="journal article" date="2019" name="Int. J. Syst. Evol. Microbiol.">
        <title>The Global Catalogue of Microorganisms (GCM) 10K type strain sequencing project: providing services to taxonomists for standard genome sequencing and annotation.</title>
        <authorList>
            <consortium name="The Broad Institute Genomics Platform"/>
            <consortium name="The Broad Institute Genome Sequencing Center for Infectious Disease"/>
            <person name="Wu L."/>
            <person name="Ma J."/>
        </authorList>
    </citation>
    <scope>NUCLEOTIDE SEQUENCE [LARGE SCALE GENOMIC DNA]</scope>
    <source>
        <strain evidence="16">JCM 16083</strain>
    </source>
</reference>
<dbReference type="InterPro" id="IPR008969">
    <property type="entry name" value="CarboxyPept-like_regulatory"/>
</dbReference>
<comment type="caution">
    <text evidence="15">The sequence shown here is derived from an EMBL/GenBank/DDBJ whole genome shotgun (WGS) entry which is preliminary data.</text>
</comment>
<sequence length="793" mass="89114">MKKTLLACVLGMSSFCFHAQNITGKVIDAKNNEPVVGARMEITNGAKAITDFDGNFKLNSSTFPVQLITSYIGYETDTTLVEKPSAITIRLKSSDRILSTVVVSAGRREQELEEVPISMEIIKADLIESKGFVDLEGAVDQSPGVYAMDGQISIRGGSGFAYGVGSRVMLLWEGMPLLTGDVGDIKFNAIPIENVSQIEVIKGASSVLYGSGALNGVVSLSEREPSVDGELRVKLQGGVYDNPKRSSLKWWSKNPMLGFADVYYGKMYKRFGFTVAGHGFSDQGYREGETQARGRISGTFFYRPQKVKGLKAGVGYNFQWVKSGLYIIWENDSLAYTPSGGGDYTDSNSTVILNRGYRLNVDPYVKYIDKKGNTHNLRTRVYYIDNQTVNNPDQDNGSVTYFADYQFQNKNKWGGVLTTGISNTYVTVKANLFGTNTSINPAVYLQYEQRLWKKLILTGGIRGEFFEQNKRQGDSYYYFGKNDKYKSPIYPIVRAAANYQLFKGTFLRTSFGQGVRYPSVAERYTFTNVGALNIFPNPNLNRETGWAAEIGARQVFRIGKWKGMLDVAGFINQYDDMIEFAFGIFNPKTYQPIDINNPDDLNEYFDLLNEGYSVAQLLGFQAQNAEKAKITGFEVSFNSEGKIGDVDLIALVGYTYMNPISLNDNAEYRSTFSDTTTNILKYRFKHLIKGDVEGRYKGFKLGVSCRYNSHVRNIDRVFEENIAGTEILPGLKGYRERNQKGGLAFDMRVGYAYKERYHINFMVNNVFNEEIMTRPGDIQAPRHFMLQLMYTLK</sequence>
<organism evidence="15 16">
    <name type="scientific">Wandonia haliotis</name>
    <dbReference type="NCBI Taxonomy" id="574963"/>
    <lineage>
        <taxon>Bacteria</taxon>
        <taxon>Pseudomonadati</taxon>
        <taxon>Bacteroidota</taxon>
        <taxon>Flavobacteriia</taxon>
        <taxon>Flavobacteriales</taxon>
        <taxon>Crocinitomicaceae</taxon>
        <taxon>Wandonia</taxon>
    </lineage>
</organism>
<name>A0ABP3Y4M1_9FLAO</name>
<evidence type="ECO:0000313" key="16">
    <source>
        <dbReference type="Proteomes" id="UP001501126"/>
    </source>
</evidence>
<evidence type="ECO:0000256" key="11">
    <source>
        <dbReference type="RuleBase" id="RU003357"/>
    </source>
</evidence>
<evidence type="ECO:0000256" key="6">
    <source>
        <dbReference type="ARBA" id="ARBA00023077"/>
    </source>
</evidence>
<keyword evidence="4 10" id="KW-0812">Transmembrane</keyword>
<evidence type="ECO:0000259" key="13">
    <source>
        <dbReference type="Pfam" id="PF00593"/>
    </source>
</evidence>
<keyword evidence="16" id="KW-1185">Reference proteome</keyword>
<dbReference type="PANTHER" id="PTHR30069:SF29">
    <property type="entry name" value="HEMOGLOBIN AND HEMOGLOBIN-HAPTOGLOBIN-BINDING PROTEIN 1-RELATED"/>
    <property type="match status" value="1"/>
</dbReference>
<evidence type="ECO:0000256" key="7">
    <source>
        <dbReference type="ARBA" id="ARBA00023136"/>
    </source>
</evidence>
<dbReference type="InterPro" id="IPR036942">
    <property type="entry name" value="Beta-barrel_TonB_sf"/>
</dbReference>
<evidence type="ECO:0000256" key="12">
    <source>
        <dbReference type="SAM" id="SignalP"/>
    </source>
</evidence>
<keyword evidence="8" id="KW-0675">Receptor</keyword>
<keyword evidence="6 11" id="KW-0798">TonB box</keyword>
<dbReference type="Gene3D" id="2.60.40.1120">
    <property type="entry name" value="Carboxypeptidase-like, regulatory domain"/>
    <property type="match status" value="1"/>
</dbReference>
<keyword evidence="7 10" id="KW-0472">Membrane</keyword>
<dbReference type="InterPro" id="IPR037066">
    <property type="entry name" value="Plug_dom_sf"/>
</dbReference>
<dbReference type="Gene3D" id="2.40.170.20">
    <property type="entry name" value="TonB-dependent receptor, beta-barrel domain"/>
    <property type="match status" value="1"/>
</dbReference>
<evidence type="ECO:0000256" key="5">
    <source>
        <dbReference type="ARBA" id="ARBA00022729"/>
    </source>
</evidence>
<evidence type="ECO:0000256" key="10">
    <source>
        <dbReference type="PROSITE-ProRule" id="PRU01360"/>
    </source>
</evidence>